<keyword evidence="1" id="KW-0812">Transmembrane</keyword>
<proteinExistence type="predicted"/>
<feature type="transmembrane region" description="Helical" evidence="1">
    <location>
        <begin position="55"/>
        <end position="79"/>
    </location>
</feature>
<sequence>MGSRRTVASNRTLGLLLAFNAGAVNAGGFLVVHIYTSHMTGIVAMLADNFVLGNMKLVLGALGALWAFMSGAGTTAIMVNWARHRRLRSTYALPLLVEAVLLLLFGLVGAITLSWPTPFAVPLAVLLLAFLMGLQNAVVAKMSSAQIRTTHVTGTVTDLGIEMGKALYWNRSGAPPERQVHANRQRLALHAGLLGMFLAGGLLGAAGFKYLGFICVVPLALALLLLALPPLWSDRQHLRLAWQQWRQRHGRNDMPPRLPPHLD</sequence>
<dbReference type="AlphaFoldDB" id="A0A1I7IMV9"/>
<name>A0A1I7IMV9_9BURK</name>
<dbReference type="InterPro" id="IPR010699">
    <property type="entry name" value="DUF1275"/>
</dbReference>
<protein>
    <submittedName>
        <fullName evidence="2">Uncharacterized membrane protein YoaK, UPF0700 family</fullName>
    </submittedName>
</protein>
<evidence type="ECO:0000313" key="2">
    <source>
        <dbReference type="EMBL" id="SFU74253.1"/>
    </source>
</evidence>
<dbReference type="STRING" id="343013.SAMN04489707_101777"/>
<dbReference type="Pfam" id="PF06912">
    <property type="entry name" value="DUF1275"/>
    <property type="match status" value="1"/>
</dbReference>
<reference evidence="2 3" key="1">
    <citation type="submission" date="2016-10" db="EMBL/GenBank/DDBJ databases">
        <authorList>
            <person name="de Groot N.N."/>
        </authorList>
    </citation>
    <scope>NUCLEOTIDE SEQUENCE [LARGE SCALE GENOMIC DNA]</scope>
    <source>
        <strain evidence="2 3">R-24608</strain>
    </source>
</reference>
<keyword evidence="1" id="KW-1133">Transmembrane helix</keyword>
<keyword evidence="3" id="KW-1185">Reference proteome</keyword>
<dbReference type="Proteomes" id="UP000183656">
    <property type="component" value="Unassembled WGS sequence"/>
</dbReference>
<gene>
    <name evidence="2" type="ORF">SAMN04489707_101777</name>
</gene>
<evidence type="ECO:0000313" key="3">
    <source>
        <dbReference type="Proteomes" id="UP000183656"/>
    </source>
</evidence>
<accession>A0A1I7IMV9</accession>
<dbReference type="PANTHER" id="PTHR37314">
    <property type="entry name" value="SLR0142 PROTEIN"/>
    <property type="match status" value="1"/>
</dbReference>
<evidence type="ECO:0000256" key="1">
    <source>
        <dbReference type="SAM" id="Phobius"/>
    </source>
</evidence>
<feature type="transmembrane region" description="Helical" evidence="1">
    <location>
        <begin position="91"/>
        <end position="113"/>
    </location>
</feature>
<dbReference type="EMBL" id="FPBX01000017">
    <property type="protein sequence ID" value="SFU74253.1"/>
    <property type="molecule type" value="Genomic_DNA"/>
</dbReference>
<feature type="transmembrane region" description="Helical" evidence="1">
    <location>
        <begin position="119"/>
        <end position="139"/>
    </location>
</feature>
<keyword evidence="1" id="KW-0472">Membrane</keyword>
<dbReference type="PANTHER" id="PTHR37314:SF4">
    <property type="entry name" value="UPF0700 TRANSMEMBRANE PROTEIN YOAK"/>
    <property type="match status" value="1"/>
</dbReference>
<organism evidence="2 3">
    <name type="scientific">Paenacidovorax caeni</name>
    <dbReference type="NCBI Taxonomy" id="343013"/>
    <lineage>
        <taxon>Bacteria</taxon>
        <taxon>Pseudomonadati</taxon>
        <taxon>Pseudomonadota</taxon>
        <taxon>Betaproteobacteria</taxon>
        <taxon>Burkholderiales</taxon>
        <taxon>Comamonadaceae</taxon>
        <taxon>Paenacidovorax</taxon>
    </lineage>
</organism>
<feature type="transmembrane region" description="Helical" evidence="1">
    <location>
        <begin position="12"/>
        <end position="35"/>
    </location>
</feature>
<feature type="transmembrane region" description="Helical" evidence="1">
    <location>
        <begin position="187"/>
        <end position="205"/>
    </location>
</feature>
<feature type="transmembrane region" description="Helical" evidence="1">
    <location>
        <begin position="211"/>
        <end position="232"/>
    </location>
</feature>